<keyword evidence="3" id="KW-1185">Reference proteome</keyword>
<evidence type="ECO:0000313" key="3">
    <source>
        <dbReference type="Proteomes" id="UP000806528"/>
    </source>
</evidence>
<evidence type="ECO:0000259" key="1">
    <source>
        <dbReference type="PROSITE" id="PS50995"/>
    </source>
</evidence>
<dbReference type="Proteomes" id="UP000806528">
    <property type="component" value="Unassembled WGS sequence"/>
</dbReference>
<dbReference type="InterPro" id="IPR036388">
    <property type="entry name" value="WH-like_DNA-bd_sf"/>
</dbReference>
<dbReference type="SUPFAM" id="SSF46785">
    <property type="entry name" value="Winged helix' DNA-binding domain"/>
    <property type="match status" value="1"/>
</dbReference>
<reference evidence="2 3" key="1">
    <citation type="submission" date="2020-09" db="EMBL/GenBank/DDBJ databases">
        <title>Diversity and distribution of actinomycetes associated with coral in the coast of Hainan.</title>
        <authorList>
            <person name="Li F."/>
        </authorList>
    </citation>
    <scope>NUCLEOTIDE SEQUENCE [LARGE SCALE GENOMIC DNA]</scope>
    <source>
        <strain evidence="2 3">HNM0947</strain>
    </source>
</reference>
<dbReference type="PANTHER" id="PTHR33164:SF57">
    <property type="entry name" value="MARR-FAMILY TRANSCRIPTIONAL REGULATOR"/>
    <property type="match status" value="1"/>
</dbReference>
<sequence length="147" mass="16082">MPEKTSEQLIAEYTTERRALARMLAGQRMQPFLGLELTLHQLKIVLLVATGSATTGRELARSLQVSAPTVSASVDKLVALGYLAREESGADRRVTRLVATPMAGDIQRQFLAEPDPSTEVLTSLHPDDLDALVRGMTALRRAIEQRS</sequence>
<dbReference type="PRINTS" id="PR00598">
    <property type="entry name" value="HTHMARR"/>
</dbReference>
<gene>
    <name evidence="2" type="ORF">IDM40_18355</name>
</gene>
<dbReference type="SMART" id="SM00347">
    <property type="entry name" value="HTH_MARR"/>
    <property type="match status" value="1"/>
</dbReference>
<dbReference type="Gene3D" id="1.10.10.10">
    <property type="entry name" value="Winged helix-like DNA-binding domain superfamily/Winged helix DNA-binding domain"/>
    <property type="match status" value="1"/>
</dbReference>
<comment type="caution">
    <text evidence="2">The sequence shown here is derived from an EMBL/GenBank/DDBJ whole genome shotgun (WGS) entry which is preliminary data.</text>
</comment>
<evidence type="ECO:0000313" key="2">
    <source>
        <dbReference type="EMBL" id="MBE3000648.1"/>
    </source>
</evidence>
<dbReference type="InterPro" id="IPR000835">
    <property type="entry name" value="HTH_MarR-typ"/>
</dbReference>
<dbReference type="Pfam" id="PF12802">
    <property type="entry name" value="MarR_2"/>
    <property type="match status" value="1"/>
</dbReference>
<dbReference type="RefSeq" id="WP_193123255.1">
    <property type="nucleotide sequence ID" value="NZ_JADBGI010000016.1"/>
</dbReference>
<name>A0ABR9P9Y1_9ACTN</name>
<dbReference type="InterPro" id="IPR039422">
    <property type="entry name" value="MarR/SlyA-like"/>
</dbReference>
<proteinExistence type="predicted"/>
<accession>A0ABR9P9Y1</accession>
<organism evidence="2 3">
    <name type="scientific">Nocardiopsis coralli</name>
    <dbReference type="NCBI Taxonomy" id="2772213"/>
    <lineage>
        <taxon>Bacteria</taxon>
        <taxon>Bacillati</taxon>
        <taxon>Actinomycetota</taxon>
        <taxon>Actinomycetes</taxon>
        <taxon>Streptosporangiales</taxon>
        <taxon>Nocardiopsidaceae</taxon>
        <taxon>Nocardiopsis</taxon>
    </lineage>
</organism>
<feature type="domain" description="HTH marR-type" evidence="1">
    <location>
        <begin position="6"/>
        <end position="141"/>
    </location>
</feature>
<protein>
    <submittedName>
        <fullName evidence="2">MarR family transcriptional regulator</fullName>
    </submittedName>
</protein>
<dbReference type="InterPro" id="IPR036390">
    <property type="entry name" value="WH_DNA-bd_sf"/>
</dbReference>
<dbReference type="PANTHER" id="PTHR33164">
    <property type="entry name" value="TRANSCRIPTIONAL REGULATOR, MARR FAMILY"/>
    <property type="match status" value="1"/>
</dbReference>
<dbReference type="EMBL" id="JADBGI010000016">
    <property type="protein sequence ID" value="MBE3000648.1"/>
    <property type="molecule type" value="Genomic_DNA"/>
</dbReference>
<dbReference type="PROSITE" id="PS50995">
    <property type="entry name" value="HTH_MARR_2"/>
    <property type="match status" value="1"/>
</dbReference>